<dbReference type="AlphaFoldDB" id="A0A4R7D4H4"/>
<keyword evidence="2" id="KW-1185">Reference proteome</keyword>
<evidence type="ECO:0000313" key="2">
    <source>
        <dbReference type="Proteomes" id="UP000294752"/>
    </source>
</evidence>
<proteinExistence type="predicted"/>
<accession>A0A4R7D4H4</accession>
<protein>
    <submittedName>
        <fullName evidence="1">Uncharacterized protein</fullName>
    </submittedName>
</protein>
<gene>
    <name evidence="1" type="ORF">B0I21_10492</name>
</gene>
<name>A0A4R7D4H4_9SPHI</name>
<dbReference type="Proteomes" id="UP000294752">
    <property type="component" value="Unassembled WGS sequence"/>
</dbReference>
<comment type="caution">
    <text evidence="1">The sequence shown here is derived from an EMBL/GenBank/DDBJ whole genome shotgun (WGS) entry which is preliminary data.</text>
</comment>
<evidence type="ECO:0000313" key="1">
    <source>
        <dbReference type="EMBL" id="TDS13766.1"/>
    </source>
</evidence>
<reference evidence="1 2" key="1">
    <citation type="submission" date="2019-03" db="EMBL/GenBank/DDBJ databases">
        <title>Genomic Encyclopedia of Type Strains, Phase III (KMG-III): the genomes of soil and plant-associated and newly described type strains.</title>
        <authorList>
            <person name="Whitman W."/>
        </authorList>
    </citation>
    <scope>NUCLEOTIDE SEQUENCE [LARGE SCALE GENOMIC DNA]</scope>
    <source>
        <strain evidence="1 2">CGMCC 1.12801</strain>
    </source>
</reference>
<dbReference type="EMBL" id="SNZV01000004">
    <property type="protein sequence ID" value="TDS13766.1"/>
    <property type="molecule type" value="Genomic_DNA"/>
</dbReference>
<organism evidence="1 2">
    <name type="scientific">Sphingobacterium paludis</name>
    <dbReference type="NCBI Taxonomy" id="1476465"/>
    <lineage>
        <taxon>Bacteria</taxon>
        <taxon>Pseudomonadati</taxon>
        <taxon>Bacteroidota</taxon>
        <taxon>Sphingobacteriia</taxon>
        <taxon>Sphingobacteriales</taxon>
        <taxon>Sphingobacteriaceae</taxon>
        <taxon>Sphingobacterium</taxon>
    </lineage>
</organism>
<sequence>MFAHVIGFKKIKNVNFCLQIGVYLRRDNVIFLIAVKNIKFLLLSIAKKIGFGWMGSY</sequence>